<proteinExistence type="predicted"/>
<evidence type="ECO:0000313" key="1">
    <source>
        <dbReference type="EMBL" id="RWT73906.1"/>
    </source>
</evidence>
<gene>
    <name evidence="1" type="ORF">DN595_22775</name>
</gene>
<evidence type="ECO:0000313" key="2">
    <source>
        <dbReference type="Proteomes" id="UP000289016"/>
    </source>
</evidence>
<accession>A0AB37VCS6</accession>
<comment type="caution">
    <text evidence="1">The sequence shown here is derived from an EMBL/GenBank/DDBJ whole genome shotgun (WGS) entry which is preliminary data.</text>
</comment>
<sequence length="67" mass="7919">MTGASESVCSYAAKLSHQFPPTEPFFVSEINKRQQIHCPHWNKPCCRPRHYWLCPQRRMSPQIIIHL</sequence>
<protein>
    <submittedName>
        <fullName evidence="1">Uncharacterized protein</fullName>
    </submittedName>
</protein>
<name>A0AB37VCS6_ENTCL</name>
<dbReference type="Proteomes" id="UP000289016">
    <property type="component" value="Unassembled WGS sequence"/>
</dbReference>
<organism evidence="1 2">
    <name type="scientific">Enterobacter cloacae</name>
    <dbReference type="NCBI Taxonomy" id="550"/>
    <lineage>
        <taxon>Bacteria</taxon>
        <taxon>Pseudomonadati</taxon>
        <taxon>Pseudomonadota</taxon>
        <taxon>Gammaproteobacteria</taxon>
        <taxon>Enterobacterales</taxon>
        <taxon>Enterobacteriaceae</taxon>
        <taxon>Enterobacter</taxon>
        <taxon>Enterobacter cloacae complex</taxon>
    </lineage>
</organism>
<dbReference type="EMBL" id="QKPI01000077">
    <property type="protein sequence ID" value="RWT73906.1"/>
    <property type="molecule type" value="Genomic_DNA"/>
</dbReference>
<reference evidence="1 2" key="1">
    <citation type="submission" date="2018-06" db="EMBL/GenBank/DDBJ databases">
        <title>Carbapenemase-producing Enterobacteriaceae present in wastewater treatment plant effluent and nearby surface waters in the US.</title>
        <authorList>
            <person name="Mathys D.A."/>
            <person name="Mollenkopf D.F."/>
            <person name="Feicht S.M."/>
            <person name="Adams R.J."/>
            <person name="Albers A.L."/>
            <person name="Grooters S.V."/>
            <person name="Stuever D.M."/>
            <person name="Daniels J.B."/>
            <person name="Wittum T.E."/>
        </authorList>
    </citation>
    <scope>NUCLEOTIDE SEQUENCE [LARGE SCALE GENOMIC DNA]</scope>
    <source>
        <strain evidence="1 2">GEO_23_Down_A</strain>
    </source>
</reference>
<dbReference type="AlphaFoldDB" id="A0AB37VCS6"/>